<dbReference type="STRING" id="1071378.G0WBD0"/>
<dbReference type="GO" id="GO:0008142">
    <property type="term" value="F:oxysterol binding"/>
    <property type="evidence" value="ECO:0007669"/>
    <property type="project" value="EnsemblFungi"/>
</dbReference>
<dbReference type="HOGENOM" id="CLU_012334_0_0_1"/>
<keyword evidence="7" id="KW-1185">Reference proteome</keyword>
<dbReference type="Gene3D" id="2.40.160.120">
    <property type="match status" value="1"/>
</dbReference>
<dbReference type="AlphaFoldDB" id="G0WBD0"/>
<organism evidence="6 7">
    <name type="scientific">Naumovozyma dairenensis (strain ATCC 10597 / BCRC 20456 / CBS 421 / NBRC 0211 / NRRL Y-12639)</name>
    <name type="common">Saccharomyces dairenensis</name>
    <dbReference type="NCBI Taxonomy" id="1071378"/>
    <lineage>
        <taxon>Eukaryota</taxon>
        <taxon>Fungi</taxon>
        <taxon>Dikarya</taxon>
        <taxon>Ascomycota</taxon>
        <taxon>Saccharomycotina</taxon>
        <taxon>Saccharomycetes</taxon>
        <taxon>Saccharomycetales</taxon>
        <taxon>Saccharomycetaceae</taxon>
        <taxon>Naumovozyma</taxon>
    </lineage>
</organism>
<dbReference type="GO" id="GO:0030011">
    <property type="term" value="P:maintenance of cell polarity"/>
    <property type="evidence" value="ECO:0007669"/>
    <property type="project" value="EnsemblFungi"/>
</dbReference>
<accession>G0WBD0</accession>
<evidence type="ECO:0000313" key="6">
    <source>
        <dbReference type="EMBL" id="CCD25050.1"/>
    </source>
</evidence>
<proteinExistence type="inferred from homology"/>
<dbReference type="Gene3D" id="6.10.250.1430">
    <property type="match status" value="1"/>
</dbReference>
<evidence type="ECO:0000256" key="3">
    <source>
        <dbReference type="ARBA" id="ARBA00022553"/>
    </source>
</evidence>
<evidence type="ECO:0000256" key="1">
    <source>
        <dbReference type="ARBA" id="ARBA00004308"/>
    </source>
</evidence>
<dbReference type="Pfam" id="PF01237">
    <property type="entry name" value="Oxysterol_BP"/>
    <property type="match status" value="2"/>
</dbReference>
<protein>
    <submittedName>
        <fullName evidence="6">Uncharacterized protein</fullName>
    </submittedName>
</protein>
<dbReference type="OrthoDB" id="14833at2759"/>
<dbReference type="Gene3D" id="1.10.287.2720">
    <property type="match status" value="1"/>
</dbReference>
<dbReference type="GO" id="GO:0006665">
    <property type="term" value="P:sphingolipid metabolic process"/>
    <property type="evidence" value="ECO:0007669"/>
    <property type="project" value="EnsemblFungi"/>
</dbReference>
<evidence type="ECO:0000313" key="7">
    <source>
        <dbReference type="Proteomes" id="UP000000689"/>
    </source>
</evidence>
<dbReference type="GO" id="GO:0005829">
    <property type="term" value="C:cytosol"/>
    <property type="evidence" value="ECO:0007669"/>
    <property type="project" value="TreeGrafter"/>
</dbReference>
<dbReference type="GO" id="GO:0006887">
    <property type="term" value="P:exocytosis"/>
    <property type="evidence" value="ECO:0007669"/>
    <property type="project" value="EnsemblFungi"/>
</dbReference>
<dbReference type="InterPro" id="IPR037239">
    <property type="entry name" value="OSBP_sf"/>
</dbReference>
<dbReference type="PANTHER" id="PTHR10972">
    <property type="entry name" value="OXYSTEROL-BINDING PROTEIN-RELATED"/>
    <property type="match status" value="1"/>
</dbReference>
<evidence type="ECO:0000256" key="2">
    <source>
        <dbReference type="ARBA" id="ARBA00008842"/>
    </source>
</evidence>
<sequence length="433" mass="49285">MSQYASSSSWTSFLKSIASFNGDLSSLSAPPFILAPISLSEFSQYWAEHPDLFLDPSFINKDNYANYLGAEIECESPEMTRMLSVTKWFISTLKSQYCSRNESMGSEKKPLNPFLGEVFVGKWENKDHPEFGETVLLSEQVSHHPPVTAYTIFNDKNKVKLQGYNQVKATFTKSLMLTVKQYGHTLLEVNDESFLITPPPLHIEGILMASPFVELEGKSYIQSSTGMLCVVEFSGRGYFSGKKNSFKARIYKDAADSKDKENALYTISGQWSGISKIVKNNSKEEVLFYDAGKVAAEHLYVKPLEEQHPLESRRAWQHVAEAITLGDFDLIAKTKTELEESQRELRKVEEAKGISWQRRWFHDVDYSEEPDESSYVPQSNDIFLKLASAFSLSTKNVPSGTLIGDREDKKEGLTSVHWRFKRHLWEDEKEIVL</sequence>
<dbReference type="RefSeq" id="XP_003670293.1">
    <property type="nucleotide sequence ID" value="XM_003670245.1"/>
</dbReference>
<dbReference type="eggNOG" id="KOG2210">
    <property type="taxonomic scope" value="Eukaryota"/>
</dbReference>
<dbReference type="FunFam" id="3.30.70.3490:FF:000012">
    <property type="entry name" value="Oxysterol-binding protein homolog 4"/>
    <property type="match status" value="1"/>
</dbReference>
<dbReference type="GO" id="GO:0070300">
    <property type="term" value="F:phosphatidic acid binding"/>
    <property type="evidence" value="ECO:0007669"/>
    <property type="project" value="EnsemblFungi"/>
</dbReference>
<dbReference type="KEGG" id="ndi:NDAI_0E02330"/>
<evidence type="ECO:0000256" key="4">
    <source>
        <dbReference type="ARBA" id="ARBA00023136"/>
    </source>
</evidence>
<name>G0WBD0_NAUDC</name>
<dbReference type="FunFam" id="2.40.160.120:FF:000010">
    <property type="entry name" value="Oxysterol-binding protein homolog 4"/>
    <property type="match status" value="1"/>
</dbReference>
<gene>
    <name evidence="6" type="primary">NDAI0E02330</name>
    <name evidence="6" type="ordered locus">NDAI_0E02330</name>
</gene>
<dbReference type="GO" id="GO:0035621">
    <property type="term" value="P:ER to Golgi ceramide transport"/>
    <property type="evidence" value="ECO:0007669"/>
    <property type="project" value="EnsemblFungi"/>
</dbReference>
<dbReference type="GO" id="GO:0034727">
    <property type="term" value="P:piecemeal microautophagy of the nucleus"/>
    <property type="evidence" value="ECO:0007669"/>
    <property type="project" value="EnsemblFungi"/>
</dbReference>
<dbReference type="Proteomes" id="UP000000689">
    <property type="component" value="Chromosome 5"/>
</dbReference>
<comment type="subcellular location">
    <subcellularLocation>
        <location evidence="1">Endomembrane system</location>
    </subcellularLocation>
</comment>
<dbReference type="GO" id="GO:0070273">
    <property type="term" value="F:phosphatidylinositol-4-phosphate binding"/>
    <property type="evidence" value="ECO:0007669"/>
    <property type="project" value="EnsemblFungi"/>
</dbReference>
<dbReference type="GeneID" id="11498940"/>
<dbReference type="GO" id="GO:0005546">
    <property type="term" value="F:phosphatidylinositol-4,5-bisphosphate binding"/>
    <property type="evidence" value="ECO:0007669"/>
    <property type="project" value="EnsemblFungi"/>
</dbReference>
<dbReference type="PROSITE" id="PS01013">
    <property type="entry name" value="OSBP"/>
    <property type="match status" value="1"/>
</dbReference>
<keyword evidence="4" id="KW-0472">Membrane</keyword>
<keyword evidence="3" id="KW-0597">Phosphoprotein</keyword>
<dbReference type="Gene3D" id="3.30.70.3490">
    <property type="match status" value="1"/>
</dbReference>
<dbReference type="PANTHER" id="PTHR10972:SF184">
    <property type="entry name" value="OXYSTEROL-BINDING PROTEIN HOMOLOG 4-RELATED"/>
    <property type="match status" value="1"/>
</dbReference>
<dbReference type="GO" id="GO:0006892">
    <property type="term" value="P:post-Golgi vesicle-mediated transport"/>
    <property type="evidence" value="ECO:0007669"/>
    <property type="project" value="EnsemblFungi"/>
</dbReference>
<dbReference type="OMA" id="SSYWTEH"/>
<dbReference type="GO" id="GO:0006897">
    <property type="term" value="P:endocytosis"/>
    <property type="evidence" value="ECO:0007669"/>
    <property type="project" value="EnsemblFungi"/>
</dbReference>
<dbReference type="GO" id="GO:0120015">
    <property type="term" value="F:sterol transfer activity"/>
    <property type="evidence" value="ECO:0007669"/>
    <property type="project" value="EnsemblFungi"/>
</dbReference>
<evidence type="ECO:0000256" key="5">
    <source>
        <dbReference type="RuleBase" id="RU003844"/>
    </source>
</evidence>
<dbReference type="SUPFAM" id="SSF144000">
    <property type="entry name" value="Oxysterol-binding protein-like"/>
    <property type="match status" value="1"/>
</dbReference>
<comment type="similarity">
    <text evidence="2 5">Belongs to the OSBP family.</text>
</comment>
<dbReference type="InterPro" id="IPR018494">
    <property type="entry name" value="Oxysterol-bd_CS"/>
</dbReference>
<dbReference type="GO" id="GO:0000139">
    <property type="term" value="C:Golgi membrane"/>
    <property type="evidence" value="ECO:0007669"/>
    <property type="project" value="EnsemblFungi"/>
</dbReference>
<reference evidence="6 7" key="1">
    <citation type="journal article" date="2011" name="Proc. Natl. Acad. Sci. U.S.A.">
        <title>Evolutionary erosion of yeast sex chromosomes by mating-type switching accidents.</title>
        <authorList>
            <person name="Gordon J.L."/>
            <person name="Armisen D."/>
            <person name="Proux-Wera E."/>
            <person name="Oheigeartaigh S.S."/>
            <person name="Byrne K.P."/>
            <person name="Wolfe K.H."/>
        </authorList>
    </citation>
    <scope>NUCLEOTIDE SEQUENCE [LARGE SCALE GENOMIC DNA]</scope>
    <source>
        <strain evidence="7">ATCC 10597 / BCRC 20456 / CBS 421 / NBRC 0211 / NRRL Y-12639</strain>
    </source>
</reference>
<dbReference type="InterPro" id="IPR000648">
    <property type="entry name" value="Oxysterol-bd"/>
</dbReference>
<dbReference type="EMBL" id="HE580271">
    <property type="protein sequence ID" value="CCD25050.1"/>
    <property type="molecule type" value="Genomic_DNA"/>
</dbReference>